<dbReference type="FunFam" id="3.30.70.580:FF:000001">
    <property type="entry name" value="tRNA pseudouridine synthase A"/>
    <property type="match status" value="1"/>
</dbReference>
<feature type="active site" description="Nucleophile" evidence="4 5">
    <location>
        <position position="51"/>
    </location>
</feature>
<dbReference type="EC" id="5.4.99.12" evidence="4"/>
<dbReference type="Gene3D" id="3.30.70.660">
    <property type="entry name" value="Pseudouridine synthase I, catalytic domain, C-terminal subdomain"/>
    <property type="match status" value="1"/>
</dbReference>
<organism evidence="9 10">
    <name type="scientific">Fulvivirga imtechensis AK7</name>
    <dbReference type="NCBI Taxonomy" id="1237149"/>
    <lineage>
        <taxon>Bacteria</taxon>
        <taxon>Pseudomonadati</taxon>
        <taxon>Bacteroidota</taxon>
        <taxon>Cytophagia</taxon>
        <taxon>Cytophagales</taxon>
        <taxon>Fulvivirgaceae</taxon>
        <taxon>Fulvivirga</taxon>
    </lineage>
</organism>
<name>L8JPE4_9BACT</name>
<dbReference type="Pfam" id="PF01416">
    <property type="entry name" value="PseudoU_synth_1"/>
    <property type="match status" value="2"/>
</dbReference>
<comment type="subunit">
    <text evidence="4">Homodimer.</text>
</comment>
<dbReference type="NCBIfam" id="TIGR00071">
    <property type="entry name" value="hisT_truA"/>
    <property type="match status" value="1"/>
</dbReference>
<comment type="similarity">
    <text evidence="1 4 7">Belongs to the tRNA pseudouridine synthase TruA family.</text>
</comment>
<evidence type="ECO:0000313" key="9">
    <source>
        <dbReference type="EMBL" id="ELR70710.1"/>
    </source>
</evidence>
<dbReference type="PATRIC" id="fig|1237149.3.peg.3244"/>
<dbReference type="EMBL" id="AMZN01000050">
    <property type="protein sequence ID" value="ELR70710.1"/>
    <property type="molecule type" value="Genomic_DNA"/>
</dbReference>
<comment type="caution">
    <text evidence="9">The sequence shown here is derived from an EMBL/GenBank/DDBJ whole genome shotgun (WGS) entry which is preliminary data.</text>
</comment>
<evidence type="ECO:0000259" key="8">
    <source>
        <dbReference type="Pfam" id="PF01416"/>
    </source>
</evidence>
<dbReference type="CDD" id="cd02570">
    <property type="entry name" value="PseudoU_synth_EcTruA"/>
    <property type="match status" value="1"/>
</dbReference>
<comment type="function">
    <text evidence="4">Formation of pseudouridine at positions 38, 39 and 40 in the anticodon stem and loop of transfer RNAs.</text>
</comment>
<evidence type="ECO:0000256" key="1">
    <source>
        <dbReference type="ARBA" id="ARBA00009375"/>
    </source>
</evidence>
<feature type="binding site" evidence="4 6">
    <location>
        <position position="109"/>
    </location>
    <ligand>
        <name>substrate</name>
    </ligand>
</feature>
<dbReference type="GO" id="GO:0160147">
    <property type="term" value="F:tRNA pseudouridine(38-40) synthase activity"/>
    <property type="evidence" value="ECO:0007669"/>
    <property type="project" value="UniProtKB-EC"/>
</dbReference>
<evidence type="ECO:0000256" key="2">
    <source>
        <dbReference type="ARBA" id="ARBA00022694"/>
    </source>
</evidence>
<dbReference type="GO" id="GO:0031119">
    <property type="term" value="P:tRNA pseudouridine synthesis"/>
    <property type="evidence" value="ECO:0007669"/>
    <property type="project" value="UniProtKB-UniRule"/>
</dbReference>
<dbReference type="PANTHER" id="PTHR11142">
    <property type="entry name" value="PSEUDOURIDYLATE SYNTHASE"/>
    <property type="match status" value="1"/>
</dbReference>
<evidence type="ECO:0000256" key="5">
    <source>
        <dbReference type="PIRSR" id="PIRSR001430-1"/>
    </source>
</evidence>
<keyword evidence="10" id="KW-1185">Reference proteome</keyword>
<feature type="domain" description="Pseudouridine synthase I TruA alpha/beta" evidence="8">
    <location>
        <begin position="8"/>
        <end position="102"/>
    </location>
</feature>
<dbReference type="Gene3D" id="3.30.70.580">
    <property type="entry name" value="Pseudouridine synthase I, catalytic domain, N-terminal subdomain"/>
    <property type="match status" value="1"/>
</dbReference>
<sequence length="248" mass="28329">MRYFFEISYDGSHYHGWQRQKNAISVQEVVEDALSMILRKPIAITGSGRTDTGVHCEQQYFHADIDNPVKPEQLRRRLNSYLPADIAIPSVKWVSEDAHARFSAVSRSYEYRITTEKNPFLENFSYFYPKSLDIQTMNEVATLLLGVHDFEAFSKVRTDVNNFVCEITAAQWVKEKDLYIFKITANRFLRGMVRAVVGTLLNVGKGKMPPGQFKEIIASKDRREAGSAAPACGLFLTEVRYPAEIFLD</sequence>
<dbReference type="GO" id="GO:0003723">
    <property type="term" value="F:RNA binding"/>
    <property type="evidence" value="ECO:0007669"/>
    <property type="project" value="InterPro"/>
</dbReference>
<gene>
    <name evidence="4" type="primary">truA</name>
    <name evidence="9" type="ORF">C900_03483</name>
</gene>
<dbReference type="AlphaFoldDB" id="L8JPE4"/>
<dbReference type="InterPro" id="IPR001406">
    <property type="entry name" value="PsdUridine_synth_TruA"/>
</dbReference>
<proteinExistence type="inferred from homology"/>
<dbReference type="InterPro" id="IPR020094">
    <property type="entry name" value="TruA/RsuA/RluB/E/F_N"/>
</dbReference>
<evidence type="ECO:0000256" key="3">
    <source>
        <dbReference type="ARBA" id="ARBA00023235"/>
    </source>
</evidence>
<dbReference type="Proteomes" id="UP000011135">
    <property type="component" value="Unassembled WGS sequence"/>
</dbReference>
<evidence type="ECO:0000256" key="7">
    <source>
        <dbReference type="RuleBase" id="RU003792"/>
    </source>
</evidence>
<dbReference type="SUPFAM" id="SSF55120">
    <property type="entry name" value="Pseudouridine synthase"/>
    <property type="match status" value="1"/>
</dbReference>
<feature type="domain" description="Pseudouridine synthase I TruA alpha/beta" evidence="8">
    <location>
        <begin position="141"/>
        <end position="242"/>
    </location>
</feature>
<evidence type="ECO:0000256" key="4">
    <source>
        <dbReference type="HAMAP-Rule" id="MF_00171"/>
    </source>
</evidence>
<dbReference type="InterPro" id="IPR020103">
    <property type="entry name" value="PsdUridine_synth_cat_dom_sf"/>
</dbReference>
<reference evidence="9 10" key="1">
    <citation type="submission" date="2012-12" db="EMBL/GenBank/DDBJ databases">
        <title>Genome assembly of Fulvivirga imtechensis AK7.</title>
        <authorList>
            <person name="Nupur N."/>
            <person name="Khatri I."/>
            <person name="Kumar R."/>
            <person name="Subramanian S."/>
            <person name="Pinnaka A."/>
        </authorList>
    </citation>
    <scope>NUCLEOTIDE SEQUENCE [LARGE SCALE GENOMIC DNA]</scope>
    <source>
        <strain evidence="9 10">AK7</strain>
    </source>
</reference>
<comment type="catalytic activity">
    <reaction evidence="4 7">
        <text>uridine(38/39/40) in tRNA = pseudouridine(38/39/40) in tRNA</text>
        <dbReference type="Rhea" id="RHEA:22376"/>
        <dbReference type="Rhea" id="RHEA-COMP:10085"/>
        <dbReference type="Rhea" id="RHEA-COMP:10087"/>
        <dbReference type="ChEBI" id="CHEBI:65314"/>
        <dbReference type="ChEBI" id="CHEBI:65315"/>
        <dbReference type="EC" id="5.4.99.12"/>
    </reaction>
</comment>
<dbReference type="HAMAP" id="MF_00171">
    <property type="entry name" value="TruA"/>
    <property type="match status" value="1"/>
</dbReference>
<dbReference type="OrthoDB" id="9811823at2"/>
<accession>L8JPE4</accession>
<dbReference type="RefSeq" id="WP_009580851.1">
    <property type="nucleotide sequence ID" value="NZ_AMZN01000050.1"/>
</dbReference>
<comment type="caution">
    <text evidence="4">Lacks conserved residue(s) required for the propagation of feature annotation.</text>
</comment>
<dbReference type="eggNOG" id="COG0101">
    <property type="taxonomic scope" value="Bacteria"/>
</dbReference>
<evidence type="ECO:0000313" key="10">
    <source>
        <dbReference type="Proteomes" id="UP000011135"/>
    </source>
</evidence>
<keyword evidence="2 4" id="KW-0819">tRNA processing</keyword>
<dbReference type="STRING" id="1237149.C900_03483"/>
<dbReference type="InterPro" id="IPR020097">
    <property type="entry name" value="PsdUridine_synth_TruA_a/b_dom"/>
</dbReference>
<dbReference type="PIRSF" id="PIRSF001430">
    <property type="entry name" value="tRNA_psdUrid_synth"/>
    <property type="match status" value="1"/>
</dbReference>
<dbReference type="InterPro" id="IPR020095">
    <property type="entry name" value="PsdUridine_synth_TruA_C"/>
</dbReference>
<keyword evidence="3 4" id="KW-0413">Isomerase</keyword>
<evidence type="ECO:0000256" key="6">
    <source>
        <dbReference type="PIRSR" id="PIRSR001430-2"/>
    </source>
</evidence>
<protein>
    <recommendedName>
        <fullName evidence="4">tRNA pseudouridine synthase A</fullName>
        <ecNumber evidence="4">5.4.99.12</ecNumber>
    </recommendedName>
    <alternativeName>
        <fullName evidence="4">tRNA pseudouridine(38-40) synthase</fullName>
    </alternativeName>
    <alternativeName>
        <fullName evidence="4">tRNA pseudouridylate synthase I</fullName>
    </alternativeName>
    <alternativeName>
        <fullName evidence="4">tRNA-uridine isomerase I</fullName>
    </alternativeName>
</protein>
<dbReference type="PANTHER" id="PTHR11142:SF0">
    <property type="entry name" value="TRNA PSEUDOURIDINE SYNTHASE-LIKE 1"/>
    <property type="match status" value="1"/>
</dbReference>